<dbReference type="AlphaFoldDB" id="A0A154QIX8"/>
<reference evidence="2 3" key="1">
    <citation type="journal article" date="2016" name="MBio">
        <title>Lateral Gene Transfer in a Heavy Metal-Contaminated-Groundwater Microbial Community.</title>
        <authorList>
            <person name="Hemme C.L."/>
            <person name="Green S.J."/>
            <person name="Rishishwar L."/>
            <person name="Prakash O."/>
            <person name="Pettenato A."/>
            <person name="Chakraborty R."/>
            <person name="Deutschbauer A.M."/>
            <person name="Van Nostrand J.D."/>
            <person name="Wu L."/>
            <person name="He Z."/>
            <person name="Jordan I.K."/>
            <person name="Hazen T.C."/>
            <person name="Arkin A.P."/>
            <person name="Kostka J.E."/>
            <person name="Zhou J."/>
        </authorList>
    </citation>
    <scope>NUCLEOTIDE SEQUENCE [LARGE SCALE GENOMIC DNA]</scope>
    <source>
        <strain evidence="2 3">FW104-T7</strain>
    </source>
</reference>
<protein>
    <recommendedName>
        <fullName evidence="4">DUF998 domain-containing protein</fullName>
    </recommendedName>
</protein>
<comment type="caution">
    <text evidence="2">The sequence shown here is derived from an EMBL/GenBank/DDBJ whole genome shotgun (WGS) entry which is preliminary data.</text>
</comment>
<dbReference type="RefSeq" id="WP_008439575.1">
    <property type="nucleotide sequence ID" value="NZ_LVJS01000033.1"/>
</dbReference>
<dbReference type="EMBL" id="LVJS01000033">
    <property type="protein sequence ID" value="KZC24139.1"/>
    <property type="molecule type" value="Genomic_DNA"/>
</dbReference>
<dbReference type="InterPro" id="IPR009339">
    <property type="entry name" value="DUF998"/>
</dbReference>
<keyword evidence="1" id="KW-1133">Transmembrane helix</keyword>
<keyword evidence="1" id="KW-0812">Transmembrane</keyword>
<dbReference type="Pfam" id="PF06197">
    <property type="entry name" value="DUF998"/>
    <property type="match status" value="1"/>
</dbReference>
<evidence type="ECO:0008006" key="4">
    <source>
        <dbReference type="Google" id="ProtNLM"/>
    </source>
</evidence>
<keyword evidence="3" id="KW-1185">Reference proteome</keyword>
<organism evidence="2 3">
    <name type="scientific">Rhodanobacter thiooxydans</name>
    <dbReference type="NCBI Taxonomy" id="416169"/>
    <lineage>
        <taxon>Bacteria</taxon>
        <taxon>Pseudomonadati</taxon>
        <taxon>Pseudomonadota</taxon>
        <taxon>Gammaproteobacteria</taxon>
        <taxon>Lysobacterales</taxon>
        <taxon>Rhodanobacteraceae</taxon>
        <taxon>Rhodanobacter</taxon>
    </lineage>
</organism>
<feature type="transmembrane region" description="Helical" evidence="1">
    <location>
        <begin position="138"/>
        <end position="158"/>
    </location>
</feature>
<accession>A0A154QIX8</accession>
<feature type="transmembrane region" description="Helical" evidence="1">
    <location>
        <begin position="178"/>
        <end position="195"/>
    </location>
</feature>
<dbReference type="Proteomes" id="UP000076131">
    <property type="component" value="Unassembled WGS sequence"/>
</dbReference>
<proteinExistence type="predicted"/>
<evidence type="ECO:0000313" key="3">
    <source>
        <dbReference type="Proteomes" id="UP000076131"/>
    </source>
</evidence>
<feature type="transmembrane region" description="Helical" evidence="1">
    <location>
        <begin position="107"/>
        <end position="126"/>
    </location>
</feature>
<gene>
    <name evidence="2" type="ORF">RHOFW104T7_10170</name>
</gene>
<evidence type="ECO:0000256" key="1">
    <source>
        <dbReference type="SAM" id="Phobius"/>
    </source>
</evidence>
<keyword evidence="1" id="KW-0472">Membrane</keyword>
<sequence>MTNSRLWFGPFAALLFFAGTFAIGLITPGYSHVRQTVSELGEVGSPGQVAFGVLLWLVAACLVVCAGAIARSLHDLGCSALPAYVVGAMAISCMGVGLFAFPHPLHNVFGLSETVGLQAPLAAALVCRKSPRARRATLFSMVMYVLVVLAIAINLVPLGRPAGLWPLIKPLYGLVQRFLFASWFFWCAGYALLLMRIGQADCSRN</sequence>
<feature type="transmembrane region" description="Helical" evidence="1">
    <location>
        <begin position="46"/>
        <end position="69"/>
    </location>
</feature>
<evidence type="ECO:0000313" key="2">
    <source>
        <dbReference type="EMBL" id="KZC24139.1"/>
    </source>
</evidence>
<name>A0A154QIX8_9GAMM</name>
<feature type="transmembrane region" description="Helical" evidence="1">
    <location>
        <begin position="81"/>
        <end position="101"/>
    </location>
</feature>